<dbReference type="RefSeq" id="WP_264841500.1">
    <property type="nucleotide sequence ID" value="NZ_AP025628.1"/>
</dbReference>
<evidence type="ECO:0000256" key="3">
    <source>
        <dbReference type="ARBA" id="ARBA00023082"/>
    </source>
</evidence>
<comment type="activity regulation">
    <text evidence="6">Negatively regulated by the anti-sigma-I factor RsgI.</text>
</comment>
<keyword evidence="10" id="KW-1185">Reference proteome</keyword>
<sequence length="266" mass="29968">MPGFLAGLWALLGGRGGPSPPQDDPIERARAGDPAAREQVLRQYTPLVLRVGAQVTGRYLQAGRDEEVSVGLMALDEAIDRYTPGRGTSFLTFAEVVIRRRLIDHLRRARRRPEVPLSSLAPPGEEESSLPGVDERAAVLQHRADEEAAERREEIERLSRRLLEFGIRFEDLVRESPRHEDARQRAIACARLLAEDPDLREHLLLRKELPLRQLAGRAPVSRKTLERQRRYIVAVAIILLEEYDYLRSYIRPALVPAGSDPDGRGS</sequence>
<dbReference type="PANTHER" id="PTHR30385:SF6">
    <property type="entry name" value="RNA POLYMERASE SIGMA FACTOR SIGI"/>
    <property type="match status" value="1"/>
</dbReference>
<reference evidence="9" key="1">
    <citation type="submission" date="2022-03" db="EMBL/GenBank/DDBJ databases">
        <title>Complete genome sequence of Caldinitratiruptor microaerophilus.</title>
        <authorList>
            <person name="Mukaiyama R."/>
            <person name="Nishiyama T."/>
            <person name="Ueda K."/>
        </authorList>
    </citation>
    <scope>NUCLEOTIDE SEQUENCE</scope>
    <source>
        <strain evidence="9">JCM 16183</strain>
    </source>
</reference>
<keyword evidence="1 6" id="KW-0963">Cytoplasm</keyword>
<keyword evidence="6" id="KW-0346">Stress response</keyword>
<evidence type="ECO:0000256" key="7">
    <source>
        <dbReference type="SAM" id="MobiDB-lite"/>
    </source>
</evidence>
<name>A0AA35CLN6_9FIRM</name>
<dbReference type="Gene3D" id="1.10.1740.10">
    <property type="match status" value="1"/>
</dbReference>
<feature type="domain" description="RNA polymerase sigma-70 region 2" evidence="8">
    <location>
        <begin position="42"/>
        <end position="112"/>
    </location>
</feature>
<organism evidence="9 10">
    <name type="scientific">Caldinitratiruptor microaerophilus</name>
    <dbReference type="NCBI Taxonomy" id="671077"/>
    <lineage>
        <taxon>Bacteria</taxon>
        <taxon>Bacillati</taxon>
        <taxon>Bacillota</taxon>
        <taxon>Clostridia</taxon>
        <taxon>Eubacteriales</taxon>
        <taxon>Symbiobacteriaceae</taxon>
        <taxon>Caldinitratiruptor</taxon>
    </lineage>
</organism>
<comment type="subunit">
    <text evidence="6">Interacts with RsgI.</text>
</comment>
<accession>A0AA35CLN6</accession>
<dbReference type="InterPro" id="IPR014244">
    <property type="entry name" value="RNA_pol_sigma-I"/>
</dbReference>
<feature type="region of interest" description="Disordered" evidence="7">
    <location>
        <begin position="14"/>
        <end position="33"/>
    </location>
</feature>
<dbReference type="GO" id="GO:0006352">
    <property type="term" value="P:DNA-templated transcription initiation"/>
    <property type="evidence" value="ECO:0007669"/>
    <property type="project" value="UniProtKB-UniRule"/>
</dbReference>
<dbReference type="GO" id="GO:0005737">
    <property type="term" value="C:cytoplasm"/>
    <property type="evidence" value="ECO:0007669"/>
    <property type="project" value="UniProtKB-SubCell"/>
</dbReference>
<feature type="DNA-binding region" description="H-T-H motif" evidence="6">
    <location>
        <begin position="211"/>
        <end position="230"/>
    </location>
</feature>
<proteinExistence type="inferred from homology"/>
<keyword evidence="3 6" id="KW-0731">Sigma factor</keyword>
<comment type="function">
    <text evidence="6">Sigma factors are initiation factors that promote the attachment of RNA polymerase to specific initiation sites and are then released.</text>
</comment>
<keyword evidence="5 6" id="KW-0804">Transcription</keyword>
<gene>
    <name evidence="6" type="primary">sigI</name>
    <name evidence="9" type="ORF">caldi_18940</name>
</gene>
<evidence type="ECO:0000256" key="1">
    <source>
        <dbReference type="ARBA" id="ARBA00022490"/>
    </source>
</evidence>
<comment type="similarity">
    <text evidence="6">Belongs to the sigma-70 factor family. SigI subfamily.</text>
</comment>
<dbReference type="GO" id="GO:0016987">
    <property type="term" value="F:sigma factor activity"/>
    <property type="evidence" value="ECO:0007669"/>
    <property type="project" value="UniProtKB-UniRule"/>
</dbReference>
<dbReference type="EMBL" id="AP025628">
    <property type="protein sequence ID" value="BDG60804.1"/>
    <property type="molecule type" value="Genomic_DNA"/>
</dbReference>
<evidence type="ECO:0000313" key="10">
    <source>
        <dbReference type="Proteomes" id="UP001163687"/>
    </source>
</evidence>
<dbReference type="Pfam" id="PF04542">
    <property type="entry name" value="Sigma70_r2"/>
    <property type="match status" value="1"/>
</dbReference>
<dbReference type="GO" id="GO:0003677">
    <property type="term" value="F:DNA binding"/>
    <property type="evidence" value="ECO:0007669"/>
    <property type="project" value="UniProtKB-UniRule"/>
</dbReference>
<keyword evidence="4 6" id="KW-0238">DNA-binding</keyword>
<dbReference type="HAMAP" id="MF_02064">
    <property type="entry name" value="Sigma70_SigI"/>
    <property type="match status" value="1"/>
</dbReference>
<dbReference type="PIRSF" id="PIRSF038953">
    <property type="entry name" value="SigI"/>
    <property type="match status" value="1"/>
</dbReference>
<evidence type="ECO:0000259" key="8">
    <source>
        <dbReference type="Pfam" id="PF04542"/>
    </source>
</evidence>
<dbReference type="InterPro" id="IPR013325">
    <property type="entry name" value="RNA_pol_sigma_r2"/>
</dbReference>
<dbReference type="InterPro" id="IPR014284">
    <property type="entry name" value="RNA_pol_sigma-70_dom"/>
</dbReference>
<dbReference type="NCBIfam" id="TIGR02895">
    <property type="entry name" value="spore_sigI"/>
    <property type="match status" value="1"/>
</dbReference>
<dbReference type="Proteomes" id="UP001163687">
    <property type="component" value="Chromosome"/>
</dbReference>
<dbReference type="InterPro" id="IPR007627">
    <property type="entry name" value="RNA_pol_sigma70_r2"/>
</dbReference>
<dbReference type="PANTHER" id="PTHR30385">
    <property type="entry name" value="SIGMA FACTOR F FLAGELLAR"/>
    <property type="match status" value="1"/>
</dbReference>
<feature type="short sequence motif" description="Polymerase core binding" evidence="6">
    <location>
        <begin position="66"/>
        <end position="79"/>
    </location>
</feature>
<evidence type="ECO:0000256" key="5">
    <source>
        <dbReference type="ARBA" id="ARBA00023163"/>
    </source>
</evidence>
<dbReference type="NCBIfam" id="TIGR02937">
    <property type="entry name" value="sigma70-ECF"/>
    <property type="match status" value="1"/>
</dbReference>
<comment type="subcellular location">
    <subcellularLocation>
        <location evidence="6">Cytoplasm</location>
    </subcellularLocation>
</comment>
<dbReference type="SUPFAM" id="SSF88946">
    <property type="entry name" value="Sigma2 domain of RNA polymerase sigma factors"/>
    <property type="match status" value="1"/>
</dbReference>
<evidence type="ECO:0000256" key="4">
    <source>
        <dbReference type="ARBA" id="ARBA00023125"/>
    </source>
</evidence>
<dbReference type="KEGG" id="cmic:caldi_18940"/>
<evidence type="ECO:0000256" key="2">
    <source>
        <dbReference type="ARBA" id="ARBA00023015"/>
    </source>
</evidence>
<evidence type="ECO:0000313" key="9">
    <source>
        <dbReference type="EMBL" id="BDG60804.1"/>
    </source>
</evidence>
<dbReference type="AlphaFoldDB" id="A0AA35CLN6"/>
<keyword evidence="2 6" id="KW-0805">Transcription regulation</keyword>
<protein>
    <recommendedName>
        <fullName evidence="6">RNA polymerase sigma factor SigI</fullName>
    </recommendedName>
</protein>
<evidence type="ECO:0000256" key="6">
    <source>
        <dbReference type="HAMAP-Rule" id="MF_02064"/>
    </source>
</evidence>